<evidence type="ECO:0000256" key="3">
    <source>
        <dbReference type="ARBA" id="ARBA00023125"/>
    </source>
</evidence>
<dbReference type="Pfam" id="PF00440">
    <property type="entry name" value="TetR_N"/>
    <property type="match status" value="1"/>
</dbReference>
<evidence type="ECO:0000256" key="5">
    <source>
        <dbReference type="PROSITE-ProRule" id="PRU00335"/>
    </source>
</evidence>
<organism evidence="7 8">
    <name type="scientific">Nocardia jiangxiensis</name>
    <dbReference type="NCBI Taxonomy" id="282685"/>
    <lineage>
        <taxon>Bacteria</taxon>
        <taxon>Bacillati</taxon>
        <taxon>Actinomycetota</taxon>
        <taxon>Actinomycetes</taxon>
        <taxon>Mycobacteriales</taxon>
        <taxon>Nocardiaceae</taxon>
        <taxon>Nocardia</taxon>
    </lineage>
</organism>
<evidence type="ECO:0000256" key="1">
    <source>
        <dbReference type="ARBA" id="ARBA00022491"/>
    </source>
</evidence>
<dbReference type="Proteomes" id="UP001601992">
    <property type="component" value="Unassembled WGS sequence"/>
</dbReference>
<dbReference type="InterPro" id="IPR039538">
    <property type="entry name" value="BetI_C"/>
</dbReference>
<dbReference type="PROSITE" id="PS50977">
    <property type="entry name" value="HTH_TETR_2"/>
    <property type="match status" value="1"/>
</dbReference>
<dbReference type="PANTHER" id="PTHR30055">
    <property type="entry name" value="HTH-TYPE TRANSCRIPTIONAL REGULATOR RUTR"/>
    <property type="match status" value="1"/>
</dbReference>
<dbReference type="PANTHER" id="PTHR30055:SF226">
    <property type="entry name" value="HTH-TYPE TRANSCRIPTIONAL REGULATOR PKSA"/>
    <property type="match status" value="1"/>
</dbReference>
<comment type="caution">
    <text evidence="7">The sequence shown here is derived from an EMBL/GenBank/DDBJ whole genome shotgun (WGS) entry which is preliminary data.</text>
</comment>
<dbReference type="InterPro" id="IPR050109">
    <property type="entry name" value="HTH-type_TetR-like_transc_reg"/>
</dbReference>
<gene>
    <name evidence="7" type="ORF">ACFYXQ_22555</name>
</gene>
<accession>A0ABW6S2Q1</accession>
<keyword evidence="2" id="KW-0805">Transcription regulation</keyword>
<dbReference type="InterPro" id="IPR009057">
    <property type="entry name" value="Homeodomain-like_sf"/>
</dbReference>
<keyword evidence="3 5" id="KW-0238">DNA-binding</keyword>
<dbReference type="InterPro" id="IPR036271">
    <property type="entry name" value="Tet_transcr_reg_TetR-rel_C_sf"/>
</dbReference>
<dbReference type="SUPFAM" id="SSF48498">
    <property type="entry name" value="Tetracyclin repressor-like, C-terminal domain"/>
    <property type="match status" value="1"/>
</dbReference>
<feature type="domain" description="HTH tetR-type" evidence="6">
    <location>
        <begin position="8"/>
        <end position="68"/>
    </location>
</feature>
<feature type="DNA-binding region" description="H-T-H motif" evidence="5">
    <location>
        <begin position="31"/>
        <end position="50"/>
    </location>
</feature>
<evidence type="ECO:0000313" key="7">
    <source>
        <dbReference type="EMBL" id="MFF3570566.1"/>
    </source>
</evidence>
<reference evidence="7 8" key="1">
    <citation type="submission" date="2024-10" db="EMBL/GenBank/DDBJ databases">
        <title>The Natural Products Discovery Center: Release of the First 8490 Sequenced Strains for Exploring Actinobacteria Biosynthetic Diversity.</title>
        <authorList>
            <person name="Kalkreuter E."/>
            <person name="Kautsar S.A."/>
            <person name="Yang D."/>
            <person name="Bader C.D."/>
            <person name="Teijaro C.N."/>
            <person name="Fluegel L."/>
            <person name="Davis C.M."/>
            <person name="Simpson J.R."/>
            <person name="Lauterbach L."/>
            <person name="Steele A.D."/>
            <person name="Gui C."/>
            <person name="Meng S."/>
            <person name="Li G."/>
            <person name="Viehrig K."/>
            <person name="Ye F."/>
            <person name="Su P."/>
            <person name="Kiefer A.F."/>
            <person name="Nichols A."/>
            <person name="Cepeda A.J."/>
            <person name="Yan W."/>
            <person name="Fan B."/>
            <person name="Jiang Y."/>
            <person name="Adhikari A."/>
            <person name="Zheng C.-J."/>
            <person name="Schuster L."/>
            <person name="Cowan T.M."/>
            <person name="Smanski M.J."/>
            <person name="Chevrette M.G."/>
            <person name="De Carvalho L.P.S."/>
            <person name="Shen B."/>
        </authorList>
    </citation>
    <scope>NUCLEOTIDE SEQUENCE [LARGE SCALE GENOMIC DNA]</scope>
    <source>
        <strain evidence="7 8">NPDC002593</strain>
    </source>
</reference>
<evidence type="ECO:0000313" key="8">
    <source>
        <dbReference type="Proteomes" id="UP001601992"/>
    </source>
</evidence>
<name>A0ABW6S2Q1_9NOCA</name>
<evidence type="ECO:0000259" key="6">
    <source>
        <dbReference type="PROSITE" id="PS50977"/>
    </source>
</evidence>
<proteinExistence type="predicted"/>
<sequence>MPKIVDPRQRRDEVAAALWRVAHREGWGAVSLRRVAAEAGLSLGSLQHYFAGMDDLLNYAVAGVLDVLDEQLADQLTTLADPDHAESTVRQVLQSMIPGATPDLSGTPPPDDVWQVQVMAWLTVVSRAAQNPAMSARLSAGSDRLARGITAALRMRAHRSPEQAQHDARGLLALVEGLLLQLARRDIDPAAAAATLARFVAVVFAR</sequence>
<dbReference type="Pfam" id="PF13977">
    <property type="entry name" value="TetR_C_6"/>
    <property type="match status" value="1"/>
</dbReference>
<evidence type="ECO:0000256" key="4">
    <source>
        <dbReference type="ARBA" id="ARBA00023163"/>
    </source>
</evidence>
<keyword evidence="4" id="KW-0804">Transcription</keyword>
<dbReference type="InterPro" id="IPR001647">
    <property type="entry name" value="HTH_TetR"/>
</dbReference>
<dbReference type="EMBL" id="JBIAQY010000007">
    <property type="protein sequence ID" value="MFF3570566.1"/>
    <property type="molecule type" value="Genomic_DNA"/>
</dbReference>
<dbReference type="RefSeq" id="WP_387404822.1">
    <property type="nucleotide sequence ID" value="NZ_JBIAQY010000007.1"/>
</dbReference>
<keyword evidence="1" id="KW-0678">Repressor</keyword>
<dbReference type="SUPFAM" id="SSF46689">
    <property type="entry name" value="Homeodomain-like"/>
    <property type="match status" value="1"/>
</dbReference>
<protein>
    <submittedName>
        <fullName evidence="7">TetR/AcrR family transcriptional regulator</fullName>
    </submittedName>
</protein>
<evidence type="ECO:0000256" key="2">
    <source>
        <dbReference type="ARBA" id="ARBA00023015"/>
    </source>
</evidence>
<dbReference type="Gene3D" id="1.10.357.10">
    <property type="entry name" value="Tetracycline Repressor, domain 2"/>
    <property type="match status" value="1"/>
</dbReference>
<keyword evidence="8" id="KW-1185">Reference proteome</keyword>